<organism evidence="2 3">
    <name type="scientific">Ktedonosporobacter rubrisoli</name>
    <dbReference type="NCBI Taxonomy" id="2509675"/>
    <lineage>
        <taxon>Bacteria</taxon>
        <taxon>Bacillati</taxon>
        <taxon>Chloroflexota</taxon>
        <taxon>Ktedonobacteria</taxon>
        <taxon>Ktedonobacterales</taxon>
        <taxon>Ktedonosporobacteraceae</taxon>
        <taxon>Ktedonosporobacter</taxon>
    </lineage>
</organism>
<name>A0A4P6JP07_KTERU</name>
<dbReference type="CDD" id="cd04793">
    <property type="entry name" value="LanC"/>
    <property type="match status" value="1"/>
</dbReference>
<dbReference type="SUPFAM" id="SSF158745">
    <property type="entry name" value="LanC-like"/>
    <property type="match status" value="1"/>
</dbReference>
<dbReference type="SMART" id="SM01260">
    <property type="entry name" value="LANC_like"/>
    <property type="match status" value="1"/>
</dbReference>
<dbReference type="KEGG" id="kbs:EPA93_12625"/>
<dbReference type="Gene3D" id="1.50.10.20">
    <property type="match status" value="1"/>
</dbReference>
<evidence type="ECO:0000313" key="2">
    <source>
        <dbReference type="EMBL" id="QBD76802.1"/>
    </source>
</evidence>
<feature type="binding site" evidence="1">
    <location>
        <position position="373"/>
    </location>
    <ligand>
        <name>Zn(2+)</name>
        <dbReference type="ChEBI" id="CHEBI:29105"/>
    </ligand>
</feature>
<proteinExistence type="predicted"/>
<dbReference type="OrthoDB" id="6313827at2"/>
<dbReference type="RefSeq" id="WP_129887866.1">
    <property type="nucleotide sequence ID" value="NZ_CP035758.1"/>
</dbReference>
<evidence type="ECO:0008006" key="4">
    <source>
        <dbReference type="Google" id="ProtNLM"/>
    </source>
</evidence>
<accession>A0A4P6JP07</accession>
<reference evidence="2 3" key="1">
    <citation type="submission" date="2019-01" db="EMBL/GenBank/DDBJ databases">
        <title>Ktedonosporobacter rubrisoli SCAWS-G2.</title>
        <authorList>
            <person name="Huang Y."/>
            <person name="Yan B."/>
        </authorList>
    </citation>
    <scope>NUCLEOTIDE SEQUENCE [LARGE SCALE GENOMIC DNA]</scope>
    <source>
        <strain evidence="2 3">SCAWS-G2</strain>
    </source>
</reference>
<sequence>MHETQDPKPELPDATPVDQLERSAWNTLLPASLRERCLETCQLIAERLRDPAQVQAIADQATRQSTSPFFWGGASFSQGPGSEALLYLFMALCFPDQKWDELAHKYLRLAVQNTHQEPLSYPALYSGSAGLAFLLDLFSTYEPRYQKSSQRTNTMLAEQIMAASWPKVVKEVGAHHYDTISGAAGILGYLISLRSPAPVVEDAIQNLLDYLIWLCGEDEQGCKHWFISPEHFPLESYRDNYPTGYFNLGLSHGIPGPLAALALAWQAGYRLEGQREAMLATSQWIATHQVQDQWGLNWPAGVPLEASSSPERWSRLSPSRTAWCYGTPGIAAALWIAGDALEDEALQQFALTGLEASLRHPLHERRIDSPTICHGVAGLLAVCLRFAQRYPTNSLLQEQISLLASQILDACNPDLPLGVQDEEISGNFVDNPGFLTGAIGVNLTLLAAATAVEPRWDRALLLA</sequence>
<keyword evidence="3" id="KW-1185">Reference proteome</keyword>
<dbReference type="EMBL" id="CP035758">
    <property type="protein sequence ID" value="QBD76802.1"/>
    <property type="molecule type" value="Genomic_DNA"/>
</dbReference>
<feature type="binding site" evidence="1">
    <location>
        <position position="324"/>
    </location>
    <ligand>
        <name>Zn(2+)</name>
        <dbReference type="ChEBI" id="CHEBI:29105"/>
    </ligand>
</feature>
<feature type="binding site" evidence="1">
    <location>
        <position position="374"/>
    </location>
    <ligand>
        <name>Zn(2+)</name>
        <dbReference type="ChEBI" id="CHEBI:29105"/>
    </ligand>
</feature>
<dbReference type="InterPro" id="IPR033889">
    <property type="entry name" value="LanC"/>
</dbReference>
<protein>
    <recommendedName>
        <fullName evidence="4">Lanthionine synthetase</fullName>
    </recommendedName>
</protein>
<evidence type="ECO:0000256" key="1">
    <source>
        <dbReference type="PIRSR" id="PIRSR607822-1"/>
    </source>
</evidence>
<keyword evidence="1" id="KW-0862">Zinc</keyword>
<dbReference type="Pfam" id="PF05147">
    <property type="entry name" value="LANC_like"/>
    <property type="match status" value="1"/>
</dbReference>
<dbReference type="Proteomes" id="UP000290365">
    <property type="component" value="Chromosome"/>
</dbReference>
<keyword evidence="1" id="KW-0479">Metal-binding</keyword>
<gene>
    <name evidence="2" type="ORF">EPA93_12625</name>
</gene>
<dbReference type="PRINTS" id="PR01955">
    <property type="entry name" value="LANCFRANKIA"/>
</dbReference>
<dbReference type="GO" id="GO:0046872">
    <property type="term" value="F:metal ion binding"/>
    <property type="evidence" value="ECO:0007669"/>
    <property type="project" value="UniProtKB-KW"/>
</dbReference>
<dbReference type="InterPro" id="IPR007822">
    <property type="entry name" value="LANC-like"/>
</dbReference>
<dbReference type="GO" id="GO:0031179">
    <property type="term" value="P:peptide modification"/>
    <property type="evidence" value="ECO:0007669"/>
    <property type="project" value="InterPro"/>
</dbReference>
<dbReference type="AlphaFoldDB" id="A0A4P6JP07"/>
<evidence type="ECO:0000313" key="3">
    <source>
        <dbReference type="Proteomes" id="UP000290365"/>
    </source>
</evidence>
<dbReference type="PRINTS" id="PR01950">
    <property type="entry name" value="LANCSUPER"/>
</dbReference>